<accession>A6J157</accession>
<name>A6J157_RAT</name>
<reference evidence="2 3" key="1">
    <citation type="submission" date="2005-07" db="EMBL/GenBank/DDBJ databases">
        <authorList>
            <person name="Mural R.J."/>
            <person name="Li P.W."/>
            <person name="Adams M.D."/>
            <person name="Amanatides P.G."/>
            <person name="Baden-Tillson H."/>
            <person name="Barnstead M."/>
            <person name="Chin S.H."/>
            <person name="Dew I."/>
            <person name="Evans C.A."/>
            <person name="Ferriera S."/>
            <person name="Flanigan M."/>
            <person name="Fosler C."/>
            <person name="Glodek A."/>
            <person name="Gu Z."/>
            <person name="Holt R.A."/>
            <person name="Jennings D."/>
            <person name="Kraft C.L."/>
            <person name="Lu F."/>
            <person name="Nguyen T."/>
            <person name="Nusskern D.R."/>
            <person name="Pfannkoch C.M."/>
            <person name="Sitter C."/>
            <person name="Sutton G.G."/>
            <person name="Venter J.C."/>
            <person name="Wang Z."/>
            <person name="Woodage T."/>
            <person name="Zheng X.H."/>
            <person name="Zhong F."/>
        </authorList>
    </citation>
    <scope>NUCLEOTIDE SEQUENCE [LARGE SCALE GENOMIC DNA]</scope>
    <source>
        <strain>BN</strain>
        <strain evidence="3">Sprague-Dawley</strain>
    </source>
</reference>
<sequence>MQVSECGRNPKRVTRQPESRHRERMALLALMLRSVRGQNSVVLAHAKPQDPVKIKQSFKDFLL</sequence>
<feature type="non-terminal residue" evidence="2">
    <location>
        <position position="63"/>
    </location>
</feature>
<feature type="region of interest" description="Disordered" evidence="1">
    <location>
        <begin position="1"/>
        <end position="21"/>
    </location>
</feature>
<evidence type="ECO:0000313" key="3">
    <source>
        <dbReference type="Proteomes" id="UP000234681"/>
    </source>
</evidence>
<evidence type="ECO:0000313" key="2">
    <source>
        <dbReference type="EMBL" id="EDM13645.1"/>
    </source>
</evidence>
<proteinExistence type="predicted"/>
<dbReference type="Proteomes" id="UP000234681">
    <property type="component" value="Chromosome 12"/>
</dbReference>
<organism evidence="2 3">
    <name type="scientific">Rattus norvegicus</name>
    <name type="common">Rat</name>
    <dbReference type="NCBI Taxonomy" id="10116"/>
    <lineage>
        <taxon>Eukaryota</taxon>
        <taxon>Metazoa</taxon>
        <taxon>Chordata</taxon>
        <taxon>Craniata</taxon>
        <taxon>Vertebrata</taxon>
        <taxon>Euteleostomi</taxon>
        <taxon>Mammalia</taxon>
        <taxon>Eutheria</taxon>
        <taxon>Euarchontoglires</taxon>
        <taxon>Glires</taxon>
        <taxon>Rodentia</taxon>
        <taxon>Myomorpha</taxon>
        <taxon>Muroidea</taxon>
        <taxon>Muridae</taxon>
        <taxon>Murinae</taxon>
        <taxon>Rattus</taxon>
    </lineage>
</organism>
<gene>
    <name evidence="2" type="ORF">rCG_21644</name>
</gene>
<protein>
    <submittedName>
        <fullName evidence="2">RCG21644, isoform CRA_b</fullName>
    </submittedName>
</protein>
<dbReference type="AlphaFoldDB" id="A6J157"/>
<dbReference type="EMBL" id="CH473973">
    <property type="protein sequence ID" value="EDM13645.1"/>
    <property type="molecule type" value="Genomic_DNA"/>
</dbReference>
<evidence type="ECO:0000256" key="1">
    <source>
        <dbReference type="SAM" id="MobiDB-lite"/>
    </source>
</evidence>